<keyword evidence="1" id="KW-0472">Membrane</keyword>
<protein>
    <submittedName>
        <fullName evidence="2">Uncharacterized protein</fullName>
    </submittedName>
</protein>
<keyword evidence="3" id="KW-1185">Reference proteome</keyword>
<dbReference type="RefSeq" id="WP_213671537.1">
    <property type="nucleotide sequence ID" value="NZ_JAHCDA010000003.1"/>
</dbReference>
<feature type="transmembrane region" description="Helical" evidence="1">
    <location>
        <begin position="7"/>
        <end position="28"/>
    </location>
</feature>
<dbReference type="EMBL" id="JAHCDA010000003">
    <property type="protein sequence ID" value="MBS7812857.1"/>
    <property type="molecule type" value="Genomic_DNA"/>
</dbReference>
<organism evidence="2 3">
    <name type="scientific">Roseococcus pinisoli</name>
    <dbReference type="NCBI Taxonomy" id="2835040"/>
    <lineage>
        <taxon>Bacteria</taxon>
        <taxon>Pseudomonadati</taxon>
        <taxon>Pseudomonadota</taxon>
        <taxon>Alphaproteobacteria</taxon>
        <taxon>Acetobacterales</taxon>
        <taxon>Roseomonadaceae</taxon>
        <taxon>Roseococcus</taxon>
    </lineage>
</organism>
<dbReference type="Proteomes" id="UP000766336">
    <property type="component" value="Unassembled WGS sequence"/>
</dbReference>
<evidence type="ECO:0000256" key="1">
    <source>
        <dbReference type="SAM" id="Phobius"/>
    </source>
</evidence>
<comment type="caution">
    <text evidence="2">The sequence shown here is derived from an EMBL/GenBank/DDBJ whole genome shotgun (WGS) entry which is preliminary data.</text>
</comment>
<name>A0ABS5QIX4_9PROT</name>
<sequence>MTTTTAALAIIGIALHLFAGWQTFRLMVVTDDTEFTEHMIACREHAPAAYWATLWCFLVFWPVIFLLAKLRLLPG</sequence>
<evidence type="ECO:0000313" key="2">
    <source>
        <dbReference type="EMBL" id="MBS7812857.1"/>
    </source>
</evidence>
<gene>
    <name evidence="2" type="ORF">KHU32_18050</name>
</gene>
<reference evidence="2 3" key="1">
    <citation type="submission" date="2021-05" db="EMBL/GenBank/DDBJ databases">
        <title>Roseococcus sp. XZZS9, whole genome shotgun sequencing project.</title>
        <authorList>
            <person name="Zhao G."/>
            <person name="Shen L."/>
        </authorList>
    </citation>
    <scope>NUCLEOTIDE SEQUENCE [LARGE SCALE GENOMIC DNA]</scope>
    <source>
        <strain evidence="2 3">XZZS9</strain>
    </source>
</reference>
<accession>A0ABS5QIX4</accession>
<keyword evidence="1" id="KW-0812">Transmembrane</keyword>
<evidence type="ECO:0000313" key="3">
    <source>
        <dbReference type="Proteomes" id="UP000766336"/>
    </source>
</evidence>
<proteinExistence type="predicted"/>
<feature type="transmembrane region" description="Helical" evidence="1">
    <location>
        <begin position="48"/>
        <end position="68"/>
    </location>
</feature>
<keyword evidence="1" id="KW-1133">Transmembrane helix</keyword>